<dbReference type="Proteomes" id="UP000232323">
    <property type="component" value="Unassembled WGS sequence"/>
</dbReference>
<feature type="region of interest" description="Disordered" evidence="1">
    <location>
        <begin position="1"/>
        <end position="24"/>
    </location>
</feature>
<dbReference type="Pfam" id="PF04749">
    <property type="entry name" value="PLAC8"/>
    <property type="match status" value="1"/>
</dbReference>
<evidence type="ECO:0000256" key="1">
    <source>
        <dbReference type="SAM" id="MobiDB-lite"/>
    </source>
</evidence>
<name>A0A250XDD1_9CHLO</name>
<evidence type="ECO:0000256" key="2">
    <source>
        <dbReference type="SAM" id="Phobius"/>
    </source>
</evidence>
<proteinExistence type="predicted"/>
<accession>A0A250XDD1</accession>
<dbReference type="STRING" id="1157962.A0A250XDD1"/>
<keyword evidence="2" id="KW-0472">Membrane</keyword>
<feature type="transmembrane region" description="Helical" evidence="2">
    <location>
        <begin position="138"/>
        <end position="157"/>
    </location>
</feature>
<dbReference type="EMBL" id="BEGY01000060">
    <property type="protein sequence ID" value="GAX81094.1"/>
    <property type="molecule type" value="Genomic_DNA"/>
</dbReference>
<keyword evidence="4" id="KW-1185">Reference proteome</keyword>
<feature type="compositionally biased region" description="Low complexity" evidence="1">
    <location>
        <begin position="9"/>
        <end position="24"/>
    </location>
</feature>
<dbReference type="InterPro" id="IPR006461">
    <property type="entry name" value="PLAC_motif_containing"/>
</dbReference>
<keyword evidence="2" id="KW-0812">Transmembrane</keyword>
<dbReference type="PANTHER" id="PTHR15907">
    <property type="entry name" value="DUF614 FAMILY PROTEIN-RELATED"/>
    <property type="match status" value="1"/>
</dbReference>
<dbReference type="NCBIfam" id="TIGR01571">
    <property type="entry name" value="A_thal_Cys_rich"/>
    <property type="match status" value="1"/>
</dbReference>
<organism evidence="3 4">
    <name type="scientific">Chlamydomonas eustigma</name>
    <dbReference type="NCBI Taxonomy" id="1157962"/>
    <lineage>
        <taxon>Eukaryota</taxon>
        <taxon>Viridiplantae</taxon>
        <taxon>Chlorophyta</taxon>
        <taxon>core chlorophytes</taxon>
        <taxon>Chlorophyceae</taxon>
        <taxon>CS clade</taxon>
        <taxon>Chlamydomonadales</taxon>
        <taxon>Chlamydomonadaceae</taxon>
        <taxon>Chlamydomonas</taxon>
    </lineage>
</organism>
<comment type="caution">
    <text evidence="3">The sequence shown here is derived from an EMBL/GenBank/DDBJ whole genome shotgun (WGS) entry which is preliminary data.</text>
</comment>
<reference evidence="3 4" key="1">
    <citation type="submission" date="2017-08" db="EMBL/GenBank/DDBJ databases">
        <title>Acidophilic green algal genome provides insights into adaptation to an acidic environment.</title>
        <authorList>
            <person name="Hirooka S."/>
            <person name="Hirose Y."/>
            <person name="Kanesaki Y."/>
            <person name="Higuchi S."/>
            <person name="Fujiwara T."/>
            <person name="Onuma R."/>
            <person name="Era A."/>
            <person name="Ohbayashi R."/>
            <person name="Uzuka A."/>
            <person name="Nozaki H."/>
            <person name="Yoshikawa H."/>
            <person name="Miyagishima S.Y."/>
        </authorList>
    </citation>
    <scope>NUCLEOTIDE SEQUENCE [LARGE SCALE GENOMIC DNA]</scope>
    <source>
        <strain evidence="3 4">NIES-2499</strain>
    </source>
</reference>
<gene>
    <name evidence="3" type="ORF">CEUSTIGMA_g8528.t1</name>
</gene>
<keyword evidence="2" id="KW-1133">Transmembrane helix</keyword>
<dbReference type="AlphaFoldDB" id="A0A250XDD1"/>
<evidence type="ECO:0000313" key="4">
    <source>
        <dbReference type="Proteomes" id="UP000232323"/>
    </source>
</evidence>
<sequence length="243" mass="26901">MSYNTAPLQGQYQVPSGVQQSQQPRPLLQQPYLQQLQHAPPHAQFYNSQPGYNFMQTAMTQKIGVYTPVMQNQPSTTQPALSKVSPANKTKEPAVKHSPAPFSSGLFACFSDCLLCWVGCCIPCCLYADNYHRLHGEGFWGACLLYAFCPILTCIFASDTRKTVRSKYNLHEEPCSDCCIHCWCSWCAVCQEARELKIKSFSTIVQQDNSKGIITVSPAVVPSANTANITAMMTTAPAVQQYP</sequence>
<dbReference type="OrthoDB" id="546105at2759"/>
<evidence type="ECO:0000313" key="3">
    <source>
        <dbReference type="EMBL" id="GAX81094.1"/>
    </source>
</evidence>
<protein>
    <submittedName>
        <fullName evidence="3">Uncharacterized protein</fullName>
    </submittedName>
</protein>